<dbReference type="RefSeq" id="WP_093318776.1">
    <property type="nucleotide sequence ID" value="NZ_FOAF01000001.1"/>
</dbReference>
<accession>A0A1H7IYN1</accession>
<feature type="transmembrane region" description="Helical" evidence="1">
    <location>
        <begin position="130"/>
        <end position="150"/>
    </location>
</feature>
<feature type="transmembrane region" description="Helical" evidence="1">
    <location>
        <begin position="232"/>
        <end position="249"/>
    </location>
</feature>
<feature type="transmembrane region" description="Helical" evidence="1">
    <location>
        <begin position="162"/>
        <end position="179"/>
    </location>
</feature>
<feature type="transmembrane region" description="Helical" evidence="1">
    <location>
        <begin position="200"/>
        <end position="220"/>
    </location>
</feature>
<feature type="transmembrane region" description="Helical" evidence="1">
    <location>
        <begin position="261"/>
        <end position="286"/>
    </location>
</feature>
<evidence type="ECO:0000313" key="3">
    <source>
        <dbReference type="Proteomes" id="UP000199421"/>
    </source>
</evidence>
<keyword evidence="3" id="KW-1185">Reference proteome</keyword>
<reference evidence="3" key="1">
    <citation type="submission" date="2016-10" db="EMBL/GenBank/DDBJ databases">
        <authorList>
            <person name="Varghese N."/>
            <person name="Submissions S."/>
        </authorList>
    </citation>
    <scope>NUCLEOTIDE SEQUENCE [LARGE SCALE GENOMIC DNA]</scope>
    <source>
        <strain evidence="3">DSM 18733</strain>
    </source>
</reference>
<dbReference type="EMBL" id="FOAF01000001">
    <property type="protein sequence ID" value="SEK67314.1"/>
    <property type="molecule type" value="Genomic_DNA"/>
</dbReference>
<dbReference type="Proteomes" id="UP000199421">
    <property type="component" value="Unassembled WGS sequence"/>
</dbReference>
<organism evidence="2 3">
    <name type="scientific">Olivibacter domesticus</name>
    <name type="common">Pseudosphingobacterium domesticum</name>
    <dbReference type="NCBI Taxonomy" id="407022"/>
    <lineage>
        <taxon>Bacteria</taxon>
        <taxon>Pseudomonadati</taxon>
        <taxon>Bacteroidota</taxon>
        <taxon>Sphingobacteriia</taxon>
        <taxon>Sphingobacteriales</taxon>
        <taxon>Sphingobacteriaceae</taxon>
        <taxon>Olivibacter</taxon>
    </lineage>
</organism>
<dbReference type="InterPro" id="IPR032713">
    <property type="entry name" value="EmrE"/>
</dbReference>
<evidence type="ECO:0000256" key="1">
    <source>
        <dbReference type="SAM" id="Phobius"/>
    </source>
</evidence>
<dbReference type="Pfam" id="PF13536">
    <property type="entry name" value="EmrE"/>
    <property type="match status" value="1"/>
</dbReference>
<feature type="transmembrane region" description="Helical" evidence="1">
    <location>
        <begin position="80"/>
        <end position="98"/>
    </location>
</feature>
<dbReference type="STRING" id="407022.SAMN05661044_00865"/>
<keyword evidence="1" id="KW-0812">Transmembrane</keyword>
<dbReference type="AlphaFoldDB" id="A0A1H7IYN1"/>
<feature type="transmembrane region" description="Helical" evidence="1">
    <location>
        <begin position="7"/>
        <end position="31"/>
    </location>
</feature>
<proteinExistence type="predicted"/>
<feature type="transmembrane region" description="Helical" evidence="1">
    <location>
        <begin position="104"/>
        <end position="123"/>
    </location>
</feature>
<dbReference type="OrthoDB" id="3457556at2"/>
<keyword evidence="1" id="KW-1133">Transmembrane helix</keyword>
<feature type="transmembrane region" description="Helical" evidence="1">
    <location>
        <begin position="292"/>
        <end position="312"/>
    </location>
</feature>
<sequence>MNEQKKTLSAVFIGVLAALFLSSTFTINSLLAHTGGHWAWTACLRSLFMIPIMSFPLLLSKKLFPLIAVLLRFPSIFLKWGIFGFGGLYTCIALASLYLPGWLIAAIFQINILAGILIAPFIYNDHRKKIPLKALLLSLFIVLGVFVMQLDRLTHLQNIHSLYFSFLLIIIGAFAWPLANRKLLIDLEEKGYNLNAMQRVMGLTLGSLPLLLLLVFYAYSQSGSAPISQIQASLYSAIFSGFFGGVCFYQATQMVKHNPIALATVEATQVFEIFFALIGEMILINAPMPSKYALWGMLLIGTAMLVQILLAVRTSRSLTATIR</sequence>
<gene>
    <name evidence="2" type="ORF">SAMN05661044_00865</name>
</gene>
<keyword evidence="1" id="KW-0472">Membrane</keyword>
<evidence type="ECO:0000313" key="2">
    <source>
        <dbReference type="EMBL" id="SEK67314.1"/>
    </source>
</evidence>
<protein>
    <submittedName>
        <fullName evidence="2">Putative multidrug resistance efflux transporter</fullName>
    </submittedName>
</protein>
<name>A0A1H7IYN1_OLID1</name>